<organism evidence="1 2">
    <name type="scientific">Thomasclavelia ramosa</name>
    <dbReference type="NCBI Taxonomy" id="1547"/>
    <lineage>
        <taxon>Bacteria</taxon>
        <taxon>Bacillati</taxon>
        <taxon>Bacillota</taxon>
        <taxon>Erysipelotrichia</taxon>
        <taxon>Erysipelotrichales</taxon>
        <taxon>Coprobacillaceae</taxon>
        <taxon>Thomasclavelia</taxon>
    </lineage>
</organism>
<name>A0A3E3E3I7_9FIRM</name>
<dbReference type="Pfam" id="PF21983">
    <property type="entry name" value="NikA-like"/>
    <property type="match status" value="1"/>
</dbReference>
<dbReference type="Proteomes" id="UP000261032">
    <property type="component" value="Unassembled WGS sequence"/>
</dbReference>
<reference evidence="1 2" key="1">
    <citation type="submission" date="2018-08" db="EMBL/GenBank/DDBJ databases">
        <title>A genome reference for cultivated species of the human gut microbiota.</title>
        <authorList>
            <person name="Zou Y."/>
            <person name="Xue W."/>
            <person name="Luo G."/>
        </authorList>
    </citation>
    <scope>NUCLEOTIDE SEQUENCE [LARGE SCALE GENOMIC DNA]</scope>
    <source>
        <strain evidence="1 2">OM06-4</strain>
    </source>
</reference>
<proteinExistence type="predicted"/>
<dbReference type="RefSeq" id="WP_117582738.1">
    <property type="nucleotide sequence ID" value="NZ_QUSL01000083.1"/>
</dbReference>
<gene>
    <name evidence="1" type="ORF">DXB93_19120</name>
</gene>
<sequence length="117" mass="13486">MSKNKTRQYRASVRLNQDEYMHLINCVAKSDISREAYLRMLIMGIVPSEKTSGDFVEMINQLRKIGSNIDQITAVAHQTGFIDYPTLVNEMNFINDSILEIRRKVYLPTMVNKDGNN</sequence>
<accession>A0A3E3E3I7</accession>
<evidence type="ECO:0000313" key="1">
    <source>
        <dbReference type="EMBL" id="RGD76117.1"/>
    </source>
</evidence>
<evidence type="ECO:0000313" key="2">
    <source>
        <dbReference type="Proteomes" id="UP000261032"/>
    </source>
</evidence>
<dbReference type="AlphaFoldDB" id="A0A3E3E3I7"/>
<protein>
    <submittedName>
        <fullName evidence="1">Plasmid mobilization relaxosome protein MobC</fullName>
    </submittedName>
</protein>
<dbReference type="EMBL" id="QUSL01000083">
    <property type="protein sequence ID" value="RGD76117.1"/>
    <property type="molecule type" value="Genomic_DNA"/>
</dbReference>
<dbReference type="InterPro" id="IPR053842">
    <property type="entry name" value="NikA-like"/>
</dbReference>
<comment type="caution">
    <text evidence="1">The sequence shown here is derived from an EMBL/GenBank/DDBJ whole genome shotgun (WGS) entry which is preliminary data.</text>
</comment>